<keyword evidence="2" id="KW-0175">Coiled coil</keyword>
<feature type="compositionally biased region" description="Polar residues" evidence="3">
    <location>
        <begin position="179"/>
        <end position="189"/>
    </location>
</feature>
<dbReference type="Pfam" id="PF03357">
    <property type="entry name" value="Snf7"/>
    <property type="match status" value="1"/>
</dbReference>
<evidence type="ECO:0000256" key="3">
    <source>
        <dbReference type="SAM" id="MobiDB-lite"/>
    </source>
</evidence>
<dbReference type="Gene3D" id="6.10.140.1230">
    <property type="match status" value="1"/>
</dbReference>
<dbReference type="AlphaFoldDB" id="A0A834IZJ3"/>
<gene>
    <name evidence="4" type="ORF">GWI33_002418</name>
</gene>
<comment type="similarity">
    <text evidence="1">Belongs to the SNF7 family.</text>
</comment>
<evidence type="ECO:0008006" key="6">
    <source>
        <dbReference type="Google" id="ProtNLM"/>
    </source>
</evidence>
<evidence type="ECO:0000256" key="1">
    <source>
        <dbReference type="ARBA" id="ARBA00006190"/>
    </source>
</evidence>
<feature type="coiled-coil region" evidence="2">
    <location>
        <begin position="14"/>
        <end position="41"/>
    </location>
</feature>
<organism evidence="4 5">
    <name type="scientific">Rhynchophorus ferrugineus</name>
    <name type="common">Red palm weevil</name>
    <name type="synonym">Curculio ferrugineus</name>
    <dbReference type="NCBI Taxonomy" id="354439"/>
    <lineage>
        <taxon>Eukaryota</taxon>
        <taxon>Metazoa</taxon>
        <taxon>Ecdysozoa</taxon>
        <taxon>Arthropoda</taxon>
        <taxon>Hexapoda</taxon>
        <taxon>Insecta</taxon>
        <taxon>Pterygota</taxon>
        <taxon>Neoptera</taxon>
        <taxon>Endopterygota</taxon>
        <taxon>Coleoptera</taxon>
        <taxon>Polyphaga</taxon>
        <taxon>Cucujiformia</taxon>
        <taxon>Curculionidae</taxon>
        <taxon>Dryophthorinae</taxon>
        <taxon>Rhynchophorus</taxon>
    </lineage>
</organism>
<proteinExistence type="inferred from homology"/>
<sequence>MGNEMSQSAMEKHLFNLKFAVKELERNSKRCEKEEKQEKAKTKQAIQKGNMEVARIHAENAIRQKNQALNYLRMSARVDAVASKVQSAVTTRKVTNSMAGVVKAMDAAMKSMNLEKISGVMDKFEQQFEDLGVQTDVLENTMAQTTTTLIPQNDVDSLMQQVADEAGLELNMELPEGPQGSTIAASQASHEQDELTQRLAKLRQTE</sequence>
<dbReference type="PANTHER" id="PTHR10476">
    <property type="entry name" value="CHARGED MULTIVESICULAR BODY PROTEIN"/>
    <property type="match status" value="1"/>
</dbReference>
<protein>
    <recommendedName>
        <fullName evidence="6">Charged multivesicular body protein 1b</fullName>
    </recommendedName>
</protein>
<name>A0A834IZJ3_RHYFE</name>
<feature type="region of interest" description="Disordered" evidence="3">
    <location>
        <begin position="172"/>
        <end position="206"/>
    </location>
</feature>
<reference evidence="4" key="1">
    <citation type="submission" date="2020-08" db="EMBL/GenBank/DDBJ databases">
        <title>Genome sequencing and assembly of the red palm weevil Rhynchophorus ferrugineus.</title>
        <authorList>
            <person name="Dias G.B."/>
            <person name="Bergman C.M."/>
            <person name="Manee M."/>
        </authorList>
    </citation>
    <scope>NUCLEOTIDE SEQUENCE</scope>
    <source>
        <strain evidence="4">AA-2017</strain>
        <tissue evidence="4">Whole larva</tissue>
    </source>
</reference>
<comment type="caution">
    <text evidence="4">The sequence shown here is derived from an EMBL/GenBank/DDBJ whole genome shotgun (WGS) entry which is preliminary data.</text>
</comment>
<keyword evidence="5" id="KW-1185">Reference proteome</keyword>
<dbReference type="GO" id="GO:0007034">
    <property type="term" value="P:vacuolar transport"/>
    <property type="evidence" value="ECO:0007669"/>
    <property type="project" value="InterPro"/>
</dbReference>
<evidence type="ECO:0000256" key="2">
    <source>
        <dbReference type="SAM" id="Coils"/>
    </source>
</evidence>
<evidence type="ECO:0000313" key="4">
    <source>
        <dbReference type="EMBL" id="KAF7287033.1"/>
    </source>
</evidence>
<dbReference type="InterPro" id="IPR005024">
    <property type="entry name" value="Snf7_fam"/>
</dbReference>
<dbReference type="EMBL" id="JAACXV010000016">
    <property type="protein sequence ID" value="KAF7287033.1"/>
    <property type="molecule type" value="Genomic_DNA"/>
</dbReference>
<dbReference type="Proteomes" id="UP000625711">
    <property type="component" value="Unassembled WGS sequence"/>
</dbReference>
<evidence type="ECO:0000313" key="5">
    <source>
        <dbReference type="Proteomes" id="UP000625711"/>
    </source>
</evidence>
<dbReference type="OrthoDB" id="10266568at2759"/>
<accession>A0A834IZJ3</accession>